<gene>
    <name evidence="4" type="ORF">F2P81_007468</name>
</gene>
<organism evidence="4 5">
    <name type="scientific">Scophthalmus maximus</name>
    <name type="common">Turbot</name>
    <name type="synonym">Psetta maxima</name>
    <dbReference type="NCBI Taxonomy" id="52904"/>
    <lineage>
        <taxon>Eukaryota</taxon>
        <taxon>Metazoa</taxon>
        <taxon>Chordata</taxon>
        <taxon>Craniata</taxon>
        <taxon>Vertebrata</taxon>
        <taxon>Euteleostomi</taxon>
        <taxon>Actinopterygii</taxon>
        <taxon>Neopterygii</taxon>
        <taxon>Teleostei</taxon>
        <taxon>Neoteleostei</taxon>
        <taxon>Acanthomorphata</taxon>
        <taxon>Carangaria</taxon>
        <taxon>Pleuronectiformes</taxon>
        <taxon>Pleuronectoidei</taxon>
        <taxon>Scophthalmidae</taxon>
        <taxon>Scophthalmus</taxon>
    </lineage>
</organism>
<protein>
    <recommendedName>
        <fullName evidence="6">THAP-type domain-containing protein</fullName>
    </recommendedName>
</protein>
<dbReference type="Pfam" id="PF21787">
    <property type="entry name" value="TNP-like_RNaseH_N"/>
    <property type="match status" value="1"/>
</dbReference>
<feature type="compositionally biased region" description="Pro residues" evidence="1">
    <location>
        <begin position="106"/>
        <end position="121"/>
    </location>
</feature>
<proteinExistence type="predicted"/>
<dbReference type="Pfam" id="PF12017">
    <property type="entry name" value="Tnp_P_element"/>
    <property type="match status" value="1"/>
</dbReference>
<dbReference type="InterPro" id="IPR021896">
    <property type="entry name" value="THAP9-like_HTH"/>
</dbReference>
<evidence type="ECO:0000313" key="4">
    <source>
        <dbReference type="EMBL" id="KAF0039233.1"/>
    </source>
</evidence>
<feature type="region of interest" description="Disordered" evidence="1">
    <location>
        <begin position="148"/>
        <end position="170"/>
    </location>
</feature>
<evidence type="ECO:0000259" key="3">
    <source>
        <dbReference type="Pfam" id="PF21787"/>
    </source>
</evidence>
<dbReference type="InterPro" id="IPR048365">
    <property type="entry name" value="TNP-like_RNaseH_N"/>
</dbReference>
<reference evidence="4 5" key="1">
    <citation type="submission" date="2019-06" db="EMBL/GenBank/DDBJ databases">
        <title>Draft genomes of female and male turbot (Scophthalmus maximus).</title>
        <authorList>
            <person name="Xu H."/>
            <person name="Xu X.-W."/>
            <person name="Shao C."/>
            <person name="Chen S."/>
        </authorList>
    </citation>
    <scope>NUCLEOTIDE SEQUENCE [LARGE SCALE GENOMIC DNA]</scope>
    <source>
        <strain evidence="4">Ysfricsl-2016a</strain>
        <tissue evidence="4">Blood</tissue>
    </source>
</reference>
<accession>A0A6A4SZG6</accession>
<evidence type="ECO:0008006" key="6">
    <source>
        <dbReference type="Google" id="ProtNLM"/>
    </source>
</evidence>
<comment type="caution">
    <text evidence="4">The sequence shown here is derived from an EMBL/GenBank/DDBJ whole genome shotgun (WGS) entry which is preliminary data.</text>
</comment>
<feature type="region of interest" description="Disordered" evidence="1">
    <location>
        <begin position="106"/>
        <end position="135"/>
    </location>
</feature>
<feature type="region of interest" description="Disordered" evidence="1">
    <location>
        <begin position="1"/>
        <end position="21"/>
    </location>
</feature>
<evidence type="ECO:0000256" key="1">
    <source>
        <dbReference type="SAM" id="MobiDB-lite"/>
    </source>
</evidence>
<feature type="domain" description="Transposable element P transposase-like RNase H" evidence="3">
    <location>
        <begin position="236"/>
        <end position="353"/>
    </location>
</feature>
<feature type="domain" description="THAP9-like helix-turn-helix" evidence="2">
    <location>
        <begin position="180"/>
        <end position="229"/>
    </location>
</feature>
<dbReference type="Proteomes" id="UP000438429">
    <property type="component" value="Unassembled WGS sequence"/>
</dbReference>
<sequence length="362" mass="40439">MPRTKGDTSSRSPYPSAGTDLHNVCERADKKLDIAWPEALTETTRSRYEGKRLPKAKALARQLLLVFPECLEEDTRSWTKPLSTKNPIQGGSSLDWVDMEVKGFLPPAPGRTPAGISPPPHTEVHHDFSRPNSALQGRLSPVITDRERRRVGESADRLDSTTRIPGGVTGRHVDFTHPSHRLKSKKKTVFSENLKQFATTLHFYSPKAYDYVREKFHLALPHPQTIRKWYISISADPGFTVASFIALKSYVAEEKKAGKDTVCALMMDEMCIHKQTEFGGVFDIGAGEMENVVATQALVLMVIAINESWKIPIAYFLINIMRGAERANLIRESLVRLHESGVRVVSLTCQQTMDEQGGQAES</sequence>
<dbReference type="AlphaFoldDB" id="A0A6A4SZG6"/>
<feature type="compositionally biased region" description="Basic and acidic residues" evidence="1">
    <location>
        <begin position="148"/>
        <end position="160"/>
    </location>
</feature>
<evidence type="ECO:0000259" key="2">
    <source>
        <dbReference type="Pfam" id="PF12017"/>
    </source>
</evidence>
<dbReference type="EMBL" id="VEVO01000007">
    <property type="protein sequence ID" value="KAF0039233.1"/>
    <property type="molecule type" value="Genomic_DNA"/>
</dbReference>
<name>A0A6A4SZG6_SCOMX</name>
<evidence type="ECO:0000313" key="5">
    <source>
        <dbReference type="Proteomes" id="UP000438429"/>
    </source>
</evidence>